<keyword evidence="4" id="KW-1185">Reference proteome</keyword>
<feature type="compositionally biased region" description="Basic and acidic residues" evidence="2">
    <location>
        <begin position="1"/>
        <end position="19"/>
    </location>
</feature>
<feature type="region of interest" description="Disordered" evidence="2">
    <location>
        <begin position="1"/>
        <end position="33"/>
    </location>
</feature>
<feature type="compositionally biased region" description="Basic and acidic residues" evidence="2">
    <location>
        <begin position="216"/>
        <end position="227"/>
    </location>
</feature>
<keyword evidence="1" id="KW-0853">WD repeat</keyword>
<dbReference type="Proteomes" id="UP000005203">
    <property type="component" value="Linkage group LG1"/>
</dbReference>
<accession>A0A7M7GNC5</accession>
<evidence type="ECO:0000313" key="4">
    <source>
        <dbReference type="Proteomes" id="UP000005203"/>
    </source>
</evidence>
<evidence type="ECO:0000313" key="5">
    <source>
        <dbReference type="RefSeq" id="XP_006557435.1"/>
    </source>
</evidence>
<dbReference type="SUPFAM" id="SSF50978">
    <property type="entry name" value="WD40 repeat-like"/>
    <property type="match status" value="1"/>
</dbReference>
<feature type="repeat" description="WD" evidence="1">
    <location>
        <begin position="546"/>
        <end position="582"/>
    </location>
</feature>
<dbReference type="InterPro" id="IPR040067">
    <property type="entry name" value="WDR47"/>
</dbReference>
<feature type="repeat" description="WD" evidence="1">
    <location>
        <begin position="500"/>
        <end position="534"/>
    </location>
</feature>
<evidence type="ECO:0000256" key="2">
    <source>
        <dbReference type="SAM" id="MobiDB-lite"/>
    </source>
</evidence>
<dbReference type="PANTHER" id="PTHR19863:SF5">
    <property type="entry name" value="WD REPEAT-CONTAINING PROTEIN 47"/>
    <property type="match status" value="1"/>
</dbReference>
<dbReference type="OrthoDB" id="187712at2759"/>
<evidence type="ECO:0000313" key="3">
    <source>
        <dbReference type="EnsemblMetazoa" id="XP_006557435"/>
    </source>
</evidence>
<dbReference type="Gene3D" id="2.130.10.10">
    <property type="entry name" value="YVTN repeat-like/Quinoprotein amine dehydrogenase"/>
    <property type="match status" value="3"/>
</dbReference>
<evidence type="ECO:0000256" key="1">
    <source>
        <dbReference type="PROSITE-ProRule" id="PRU00221"/>
    </source>
</evidence>
<dbReference type="GeneID" id="410771"/>
<accession>A0A8B6YQD6</accession>
<proteinExistence type="predicted"/>
<dbReference type="PROSITE" id="PS50294">
    <property type="entry name" value="WD_REPEATS_REGION"/>
    <property type="match status" value="3"/>
</dbReference>
<name>A0A7M7GNC5_APIME</name>
<reference evidence="4" key="3">
    <citation type="submission" date="2025-05" db="UniProtKB">
        <authorList>
            <consortium name="RefSeq"/>
        </authorList>
    </citation>
    <scope>NUCLEOTIDE SEQUENCE [LARGE SCALE GENOMIC DNA]</scope>
    <source>
        <strain evidence="4">DH4</strain>
    </source>
</reference>
<dbReference type="InterPro" id="IPR015943">
    <property type="entry name" value="WD40/YVTN_repeat-like_dom_sf"/>
</dbReference>
<sequence length="582" mass="64351">MGDIRVLDPRMDPRFDVSKQSRPWPPMYRSHPAAGTGRGPSFCYRPVPLDAMAPQWIPPHVADYNYVPARMSAASSNKGRDYYYLAPLYRNAIPPPQPMSPLQLSSVAVSPRMLMMDARGRTRSSAALCRGNAPACTCSSVGRTRSLEDVRSEASEWEDYQDENGNHLQRKSSKNGGNMCRQGRRSMENLLDVETTGERVHELNTFDRVAGGRGCRKQEDERRNERPGRRRGSYMQEPRPELDASNGSSNGGRPRFVPVTALEDVQAVRCAEFHPHGKLYAVGSNSKTLRICSYPKLHDVREDHQTYQPTVLFKRTKHHKGSIYCLAWTPDGQLMATGSNDKTVKLMRFNADTSNLEGQEVELTMHDGTVRDLCFLEDTSNKSSLLISGGAGDCKIYVTDCATGTPFQALSGHSGHVLTLYNWGGAMFVSGSQDKTVRFWDLRTRGCVNMVTPATVPGSRVGSPVAALCVDPSGRLLVSGHEDSSCVLFDIRGGRTVQCFKPHAADIRSIRFSPSAYYLLTGGYDNKLVLTDLQGDLTMPLPSVVVAQHQDKVISGRWHPTEFSFLSTSADKTATLWALPPV</sequence>
<feature type="repeat" description="WD" evidence="1">
    <location>
        <begin position="316"/>
        <end position="346"/>
    </location>
</feature>
<feature type="repeat" description="WD" evidence="1">
    <location>
        <begin position="410"/>
        <end position="450"/>
    </location>
</feature>
<dbReference type="InterPro" id="IPR001680">
    <property type="entry name" value="WD40_rpt"/>
</dbReference>
<organism evidence="3">
    <name type="scientific">Apis mellifera</name>
    <name type="common">Honeybee</name>
    <dbReference type="NCBI Taxonomy" id="7460"/>
    <lineage>
        <taxon>Eukaryota</taxon>
        <taxon>Metazoa</taxon>
        <taxon>Ecdysozoa</taxon>
        <taxon>Arthropoda</taxon>
        <taxon>Hexapoda</taxon>
        <taxon>Insecta</taxon>
        <taxon>Pterygota</taxon>
        <taxon>Neoptera</taxon>
        <taxon>Endopterygota</taxon>
        <taxon>Hymenoptera</taxon>
        <taxon>Apocrita</taxon>
        <taxon>Aculeata</taxon>
        <taxon>Apoidea</taxon>
        <taxon>Anthophila</taxon>
        <taxon>Apidae</taxon>
        <taxon>Apis</taxon>
    </lineage>
</organism>
<protein>
    <submittedName>
        <fullName evidence="5">WD repeat-containing protein 47 isoform X5</fullName>
    </submittedName>
</protein>
<dbReference type="PANTHER" id="PTHR19863">
    <property type="entry name" value="NEMITIN (NEURONAL ENRICHED MAP INTERACTING PROTEIN) HOMOLOG"/>
    <property type="match status" value="1"/>
</dbReference>
<reference evidence="5" key="2">
    <citation type="submission" date="2025-04" db="UniProtKB">
        <authorList>
            <consortium name="RefSeq"/>
        </authorList>
    </citation>
    <scope>IDENTIFICATION</scope>
    <source>
        <strain evidence="5">DH4</strain>
        <tissue evidence="5">Whole body</tissue>
    </source>
</reference>
<dbReference type="CDD" id="cd00200">
    <property type="entry name" value="WD40"/>
    <property type="match status" value="1"/>
</dbReference>
<dbReference type="AlphaFoldDB" id="A0A7M7GNC5"/>
<dbReference type="RefSeq" id="XP_006557435.1">
    <property type="nucleotide sequence ID" value="XM_006557372.3"/>
</dbReference>
<dbReference type="EnsemblMetazoa" id="XM_006557372">
    <property type="protein sequence ID" value="XP_006557435"/>
    <property type="gene ID" value="LOC410771"/>
</dbReference>
<gene>
    <name evidence="5" type="primary">LOC410771</name>
</gene>
<dbReference type="InterPro" id="IPR036322">
    <property type="entry name" value="WD40_repeat_dom_sf"/>
</dbReference>
<dbReference type="Pfam" id="PF00400">
    <property type="entry name" value="WD40"/>
    <property type="match status" value="5"/>
</dbReference>
<reference evidence="3" key="1">
    <citation type="submission" date="2021-01" db="UniProtKB">
        <authorList>
            <consortium name="EnsemblMetazoa"/>
        </authorList>
    </citation>
    <scope>IDENTIFICATION</scope>
    <source>
        <strain evidence="3">DH4</strain>
    </source>
</reference>
<dbReference type="SMART" id="SM00320">
    <property type="entry name" value="WD40"/>
    <property type="match status" value="7"/>
</dbReference>
<dbReference type="PROSITE" id="PS50082">
    <property type="entry name" value="WD_REPEATS_2"/>
    <property type="match status" value="4"/>
</dbReference>
<feature type="region of interest" description="Disordered" evidence="2">
    <location>
        <begin position="155"/>
        <end position="182"/>
    </location>
</feature>
<feature type="region of interest" description="Disordered" evidence="2">
    <location>
        <begin position="211"/>
        <end position="256"/>
    </location>
</feature>